<name>E0S3K9_BUTPB</name>
<protein>
    <submittedName>
        <fullName evidence="1">Uncharacterized protein</fullName>
    </submittedName>
</protein>
<dbReference type="Proteomes" id="UP000001299">
    <property type="component" value="Plasmid pCY360"/>
</dbReference>
<geneLocation type="plasmid" evidence="1 2">
    <name>pCY360</name>
</geneLocation>
<sequence length="101" mass="11405">MSICPEALSAKEMHALDADKCRKILEKYSVSEEDAKVIMDVIDGSYDKIHQIMRIGKLADAYIRDEIGEEASMDFFAKAVARTRNPGTNLAEFFKAEKRDC</sequence>
<accession>E0S3K9</accession>
<dbReference type="AlphaFoldDB" id="E0S3K9"/>
<dbReference type="HOGENOM" id="CLU_2286257_0_0_9"/>
<keyword evidence="1" id="KW-0614">Plasmid</keyword>
<dbReference type="RefSeq" id="WP_013282641.1">
    <property type="nucleotide sequence ID" value="NC_014389.1"/>
</dbReference>
<gene>
    <name evidence="1" type="ordered locus">bpr_II051</name>
</gene>
<proteinExistence type="predicted"/>
<reference evidence="1 2" key="1">
    <citation type="journal article" date="2010" name="PLoS ONE">
        <title>The glycobiome of the rumen bacterium Butyrivibrio proteoclasticus B316(T) highlights adaptation to a polysaccharide-rich environment.</title>
        <authorList>
            <person name="Kelly W.J."/>
            <person name="Leahy S.C."/>
            <person name="Altermann E."/>
            <person name="Yeoman C.J."/>
            <person name="Dunne J.C."/>
            <person name="Kong Z."/>
            <person name="Pacheco D.M."/>
            <person name="Li D."/>
            <person name="Noel S.J."/>
            <person name="Moon C.D."/>
            <person name="Cookson A.L."/>
            <person name="Attwood G.T."/>
        </authorList>
    </citation>
    <scope>NUCLEOTIDE SEQUENCE [LARGE SCALE GENOMIC DNA]</scope>
    <source>
        <strain evidence="2">ATCC 51982 / DSM 14932 / B316</strain>
        <plasmid evidence="2">Plasmid pCY360</plasmid>
    </source>
</reference>
<evidence type="ECO:0000313" key="2">
    <source>
        <dbReference type="Proteomes" id="UP000001299"/>
    </source>
</evidence>
<dbReference type="EMBL" id="CP001812">
    <property type="protein sequence ID" value="ADL35991.1"/>
    <property type="molecule type" value="Genomic_DNA"/>
</dbReference>
<organism evidence="1 2">
    <name type="scientific">Butyrivibrio proteoclasticus (strain ATCC 51982 / DSM 14932 / B316)</name>
    <name type="common">Clostridium proteoclasticum</name>
    <dbReference type="NCBI Taxonomy" id="515622"/>
    <lineage>
        <taxon>Bacteria</taxon>
        <taxon>Bacillati</taxon>
        <taxon>Bacillota</taxon>
        <taxon>Clostridia</taxon>
        <taxon>Lachnospirales</taxon>
        <taxon>Lachnospiraceae</taxon>
        <taxon>Butyrivibrio</taxon>
    </lineage>
</organism>
<keyword evidence="2" id="KW-1185">Reference proteome</keyword>
<evidence type="ECO:0000313" key="1">
    <source>
        <dbReference type="EMBL" id="ADL35991.1"/>
    </source>
</evidence>
<dbReference type="KEGG" id="bpb:bpr_II051"/>